<organism evidence="2 3">
    <name type="scientific">Caenorhabditis angaria</name>
    <dbReference type="NCBI Taxonomy" id="860376"/>
    <lineage>
        <taxon>Eukaryota</taxon>
        <taxon>Metazoa</taxon>
        <taxon>Ecdysozoa</taxon>
        <taxon>Nematoda</taxon>
        <taxon>Chromadorea</taxon>
        <taxon>Rhabditida</taxon>
        <taxon>Rhabditina</taxon>
        <taxon>Rhabditomorpha</taxon>
        <taxon>Rhabditoidea</taxon>
        <taxon>Rhabditidae</taxon>
        <taxon>Peloderinae</taxon>
        <taxon>Caenorhabditis</taxon>
    </lineage>
</organism>
<feature type="region of interest" description="Disordered" evidence="1">
    <location>
        <begin position="1"/>
        <end position="51"/>
    </location>
</feature>
<accession>A0A9P1I5R1</accession>
<name>A0A9P1I5R1_9PELO</name>
<protein>
    <submittedName>
        <fullName evidence="2">Uncharacterized protein</fullName>
    </submittedName>
</protein>
<proteinExistence type="predicted"/>
<dbReference type="OrthoDB" id="6497308at2759"/>
<reference evidence="2" key="1">
    <citation type="submission" date="2022-11" db="EMBL/GenBank/DDBJ databases">
        <authorList>
            <person name="Kikuchi T."/>
        </authorList>
    </citation>
    <scope>NUCLEOTIDE SEQUENCE</scope>
    <source>
        <strain evidence="2">PS1010</strain>
    </source>
</reference>
<evidence type="ECO:0000313" key="3">
    <source>
        <dbReference type="Proteomes" id="UP001152747"/>
    </source>
</evidence>
<keyword evidence="3" id="KW-1185">Reference proteome</keyword>
<dbReference type="AlphaFoldDB" id="A0A9P1I5R1"/>
<dbReference type="Proteomes" id="UP001152747">
    <property type="component" value="Unassembled WGS sequence"/>
</dbReference>
<comment type="caution">
    <text evidence="2">The sequence shown here is derived from an EMBL/GenBank/DDBJ whole genome shotgun (WGS) entry which is preliminary data.</text>
</comment>
<sequence>MEPENLRDESNMSPIIDVNENSMPGSPETLEMEGHLEESAEQQPSSNSTPQDPFIISLSTWQWINIDGVNLPAITRNQQEKYVAVHMVQLRLLSKFPSEIPNDIMQKYTMKSTKMTLAEAWKFNAINTLLRKFDLGCQQLFDENDELVKLADVMMFYWNVKLVVMKRIRKQYETIIQTNEQNISIVSVLTNLLKTIDDDIYHIPLKIGELADNPEASPQPKSDKEVVSAAPKTTRSLPPSDPDPLISSLSAWEWVNFDGSRLPAVKRNGERYVAVQMVQIKLLSKFPSNVPHEIIQKYTMRSHKMTMIEACQFNSINTLLRKFDLGSHIYSSSDDLVTLNDVQKFYWNVRLINLMRIEKLYGKLMELREHQTNIPLLATMSNLKNYIGNDVENVKAFLAELDTKYPKLDELPTKNHGW</sequence>
<feature type="region of interest" description="Disordered" evidence="1">
    <location>
        <begin position="212"/>
        <end position="241"/>
    </location>
</feature>
<dbReference type="EMBL" id="CANHGI010000001">
    <property type="protein sequence ID" value="CAI5439182.1"/>
    <property type="molecule type" value="Genomic_DNA"/>
</dbReference>
<evidence type="ECO:0000313" key="2">
    <source>
        <dbReference type="EMBL" id="CAI5439182.1"/>
    </source>
</evidence>
<feature type="compositionally biased region" description="Polar residues" evidence="1">
    <location>
        <begin position="41"/>
        <end position="51"/>
    </location>
</feature>
<evidence type="ECO:0000256" key="1">
    <source>
        <dbReference type="SAM" id="MobiDB-lite"/>
    </source>
</evidence>
<gene>
    <name evidence="2" type="ORF">CAMP_LOCUS1819</name>
</gene>
<feature type="compositionally biased region" description="Basic and acidic residues" evidence="1">
    <location>
        <begin position="1"/>
        <end position="10"/>
    </location>
</feature>